<dbReference type="Proteomes" id="UP001056384">
    <property type="component" value="Chromosome 4"/>
</dbReference>
<reference evidence="2" key="1">
    <citation type="submission" date="2022-06" db="EMBL/GenBank/DDBJ databases">
        <title>Complete genome sequences of two strains of the flax pathogen Septoria linicola.</title>
        <authorList>
            <person name="Lapalu N."/>
            <person name="Simon A."/>
            <person name="Demenou B."/>
            <person name="Paumier D."/>
            <person name="Guillot M.-P."/>
            <person name="Gout L."/>
            <person name="Valade R."/>
        </authorList>
    </citation>
    <scope>NUCLEOTIDE SEQUENCE</scope>
    <source>
        <strain evidence="2">SE15195</strain>
    </source>
</reference>
<proteinExistence type="predicted"/>
<protein>
    <submittedName>
        <fullName evidence="2">Uncharacterized protein</fullName>
    </submittedName>
</protein>
<evidence type="ECO:0000256" key="1">
    <source>
        <dbReference type="SAM" id="MobiDB-lite"/>
    </source>
</evidence>
<evidence type="ECO:0000313" key="3">
    <source>
        <dbReference type="Proteomes" id="UP001056384"/>
    </source>
</evidence>
<dbReference type="AlphaFoldDB" id="A0A9Q9EJC3"/>
<sequence>MAGIKELELRFRKIHPGHSPAPIHKISGSSTQAQRPEDSQIRATTALATAKPVSISQKPIFGERTTDPMLSARDSQTTPTGSPADEAAELSSIGDTSCAQDSLGELKSFSRKYSHDSTIKTRRLELLLPATYTRAYNRAYELGGLRGTSSTPKSAVKGDFKEKRRECTNDNCGMHLKGWTAEKTLFLAKTKLRREEQEIKEKLRQTDLEHGKGHEAKLKQEGLKQLEALEMSFDQNVNDDDDSDWEDEDEVCIITGA</sequence>
<accession>A0A9Q9EJC3</accession>
<gene>
    <name evidence="2" type="ORF">Slin15195_G053830</name>
</gene>
<organism evidence="2 3">
    <name type="scientific">Septoria linicola</name>
    <dbReference type="NCBI Taxonomy" id="215465"/>
    <lineage>
        <taxon>Eukaryota</taxon>
        <taxon>Fungi</taxon>
        <taxon>Dikarya</taxon>
        <taxon>Ascomycota</taxon>
        <taxon>Pezizomycotina</taxon>
        <taxon>Dothideomycetes</taxon>
        <taxon>Dothideomycetidae</taxon>
        <taxon>Mycosphaerellales</taxon>
        <taxon>Mycosphaerellaceae</taxon>
        <taxon>Septoria</taxon>
    </lineage>
</organism>
<name>A0A9Q9EJC3_9PEZI</name>
<feature type="region of interest" description="Disordered" evidence="1">
    <location>
        <begin position="13"/>
        <end position="94"/>
    </location>
</feature>
<dbReference type="EMBL" id="CP099421">
    <property type="protein sequence ID" value="USW52064.1"/>
    <property type="molecule type" value="Genomic_DNA"/>
</dbReference>
<keyword evidence="3" id="KW-1185">Reference proteome</keyword>
<evidence type="ECO:0000313" key="2">
    <source>
        <dbReference type="EMBL" id="USW52064.1"/>
    </source>
</evidence>